<proteinExistence type="inferred from homology"/>
<evidence type="ECO:0000256" key="5">
    <source>
        <dbReference type="SAM" id="MobiDB-lite"/>
    </source>
</evidence>
<dbReference type="AlphaFoldDB" id="A0A177ADS9"/>
<comment type="similarity">
    <text evidence="2 4">Belongs to the SPP2 family.</text>
</comment>
<evidence type="ECO:0000256" key="4">
    <source>
        <dbReference type="RuleBase" id="RU369096"/>
    </source>
</evidence>
<comment type="function">
    <text evidence="4">Involved in spliceosome maturation and the first step of pre-mRNA splicing.</text>
</comment>
<feature type="region of interest" description="Disordered" evidence="5">
    <location>
        <begin position="290"/>
        <end position="346"/>
    </location>
</feature>
<dbReference type="GO" id="GO:0005681">
    <property type="term" value="C:spliceosomal complex"/>
    <property type="evidence" value="ECO:0007669"/>
    <property type="project" value="UniProtKB-UniRule"/>
</dbReference>
<evidence type="ECO:0000256" key="1">
    <source>
        <dbReference type="ARBA" id="ARBA00004123"/>
    </source>
</evidence>
<dbReference type="eggNOG" id="ENOG502RZY8">
    <property type="taxonomic scope" value="Eukaryota"/>
</dbReference>
<sequence length="346" mass="38517">MSSSNSGPPSPFTMKKFSLASKPSSSTPSSRPSSTKPPSSLGKRPRPPLHHVSDSDSDREPEPVAVTAFGASGAETRERHTRSAPIIEKLPNRDWRAEARQRRGGKNVLPPEVQAQREGARRAAEGKGETEVQGGEEIKWGLTLTSKEEKEKDVVEGVEPPRSASPEPTEALVEKVKTDDDRALDALLGRSDKVKRPDLVIASTEDTTYEAPISDGDAYQRAIAAAPDASTLQDYEDMPVEDFGAALLRGMGWKGEKVATPKEGKRRLNLLGLGARELKGAEELGAWVQKSDVKRLNTGARKERREKPGEYREREDKKRRERDERYGGRDDRDGREYRDRDRERRR</sequence>
<evidence type="ECO:0000256" key="3">
    <source>
        <dbReference type="ARBA" id="ARBA00023242"/>
    </source>
</evidence>
<dbReference type="Proteomes" id="UP000077154">
    <property type="component" value="Unassembled WGS sequence"/>
</dbReference>
<dbReference type="VEuPathDB" id="FungiDB:GMDG_05118"/>
<keyword evidence="4" id="KW-0747">Spliceosome</keyword>
<dbReference type="EMBL" id="KV441392">
    <property type="protein sequence ID" value="OAF59950.1"/>
    <property type="molecule type" value="Genomic_DNA"/>
</dbReference>
<evidence type="ECO:0000313" key="7">
    <source>
        <dbReference type="EMBL" id="OAF59950.1"/>
    </source>
</evidence>
<dbReference type="Pfam" id="PF12656">
    <property type="entry name" value="G-patch_2"/>
    <property type="match status" value="1"/>
</dbReference>
<dbReference type="GeneID" id="36285996"/>
<feature type="compositionally biased region" description="Basic and acidic residues" evidence="5">
    <location>
        <begin position="291"/>
        <end position="346"/>
    </location>
</feature>
<keyword evidence="4" id="KW-0508">mRNA splicing</keyword>
<keyword evidence="3 4" id="KW-0539">Nucleus</keyword>
<dbReference type="RefSeq" id="XP_024325232.1">
    <property type="nucleotide sequence ID" value="XM_024466570.1"/>
</dbReference>
<feature type="compositionally biased region" description="Basic and acidic residues" evidence="5">
    <location>
        <begin position="90"/>
        <end position="101"/>
    </location>
</feature>
<protein>
    <recommendedName>
        <fullName evidence="4">Pre-mRNA-splicing factor</fullName>
    </recommendedName>
</protein>
<evidence type="ECO:0000259" key="6">
    <source>
        <dbReference type="Pfam" id="PF12656"/>
    </source>
</evidence>
<evidence type="ECO:0000256" key="2">
    <source>
        <dbReference type="ARBA" id="ARBA00008576"/>
    </source>
</evidence>
<comment type="subcellular location">
    <subcellularLocation>
        <location evidence="1 4">Nucleus</location>
    </subcellularLocation>
</comment>
<dbReference type="PANTHER" id="PTHR15818:SF2">
    <property type="entry name" value="G-PATCH DOMAIN AND KOW MOTIFS-CONTAINING PROTEIN"/>
    <property type="match status" value="1"/>
</dbReference>
<gene>
    <name evidence="7" type="ORF">VC83_02919</name>
</gene>
<dbReference type="GO" id="GO:0000398">
    <property type="term" value="P:mRNA splicing, via spliceosome"/>
    <property type="evidence" value="ECO:0007669"/>
    <property type="project" value="UniProtKB-UniRule"/>
</dbReference>
<dbReference type="OrthoDB" id="5577072at2759"/>
<keyword evidence="4" id="KW-0507">mRNA processing</keyword>
<name>A0A177ADS9_9PEZI</name>
<feature type="compositionally biased region" description="Basic and acidic residues" evidence="5">
    <location>
        <begin position="118"/>
        <end position="130"/>
    </location>
</feature>
<reference evidence="7" key="1">
    <citation type="submission" date="2016-03" db="EMBL/GenBank/DDBJ databases">
        <title>Updated assembly of Pseudogymnoascus destructans, the fungus causing white-nose syndrome of bats.</title>
        <authorList>
            <person name="Palmer J.M."/>
            <person name="Drees K.P."/>
            <person name="Foster J.T."/>
            <person name="Lindner D.L."/>
        </authorList>
    </citation>
    <scope>NUCLEOTIDE SEQUENCE [LARGE SCALE GENOMIC DNA]</scope>
    <source>
        <strain evidence="7">20631-21</strain>
    </source>
</reference>
<dbReference type="PANTHER" id="PTHR15818">
    <property type="entry name" value="G PATCH AND KOW-CONTAINING"/>
    <property type="match status" value="1"/>
</dbReference>
<feature type="domain" description="Spp2/MOS2 G-patch" evidence="6">
    <location>
        <begin position="227"/>
        <end position="277"/>
    </location>
</feature>
<organism evidence="7">
    <name type="scientific">Pseudogymnoascus destructans</name>
    <dbReference type="NCBI Taxonomy" id="655981"/>
    <lineage>
        <taxon>Eukaryota</taxon>
        <taxon>Fungi</taxon>
        <taxon>Dikarya</taxon>
        <taxon>Ascomycota</taxon>
        <taxon>Pezizomycotina</taxon>
        <taxon>Leotiomycetes</taxon>
        <taxon>Thelebolales</taxon>
        <taxon>Thelebolaceae</taxon>
        <taxon>Pseudogymnoascus</taxon>
    </lineage>
</organism>
<accession>A0A177ADS9</accession>
<feature type="compositionally biased region" description="Low complexity" evidence="5">
    <location>
        <begin position="21"/>
        <end position="40"/>
    </location>
</feature>
<dbReference type="InterPro" id="IPR026822">
    <property type="entry name" value="Spp2/MOS2_G-patch"/>
</dbReference>
<feature type="compositionally biased region" description="Basic and acidic residues" evidence="5">
    <location>
        <begin position="51"/>
        <end position="62"/>
    </location>
</feature>
<feature type="compositionally biased region" description="Basic and acidic residues" evidence="5">
    <location>
        <begin position="146"/>
        <end position="155"/>
    </location>
</feature>
<feature type="region of interest" description="Disordered" evidence="5">
    <location>
        <begin position="1"/>
        <end position="172"/>
    </location>
</feature>
<dbReference type="InterPro" id="IPR045166">
    <property type="entry name" value="Spp2-like"/>
</dbReference>